<keyword evidence="3" id="KW-0175">Coiled coil</keyword>
<feature type="compositionally biased region" description="Acidic residues" evidence="4">
    <location>
        <begin position="491"/>
        <end position="500"/>
    </location>
</feature>
<feature type="coiled-coil region" evidence="3">
    <location>
        <begin position="219"/>
        <end position="246"/>
    </location>
</feature>
<accession>A0A517NXA7</accession>
<keyword evidence="2" id="KW-0812">Transmembrane</keyword>
<reference evidence="5 6" key="1">
    <citation type="submission" date="2019-02" db="EMBL/GenBank/DDBJ databases">
        <title>Deep-cultivation of Planctomycetes and their phenomic and genomic characterization uncovers novel biology.</title>
        <authorList>
            <person name="Wiegand S."/>
            <person name="Jogler M."/>
            <person name="Boedeker C."/>
            <person name="Pinto D."/>
            <person name="Vollmers J."/>
            <person name="Rivas-Marin E."/>
            <person name="Kohn T."/>
            <person name="Peeters S.H."/>
            <person name="Heuer A."/>
            <person name="Rast P."/>
            <person name="Oberbeckmann S."/>
            <person name="Bunk B."/>
            <person name="Jeske O."/>
            <person name="Meyerdierks A."/>
            <person name="Storesund J.E."/>
            <person name="Kallscheuer N."/>
            <person name="Luecker S."/>
            <person name="Lage O.M."/>
            <person name="Pohl T."/>
            <person name="Merkel B.J."/>
            <person name="Hornburger P."/>
            <person name="Mueller R.-W."/>
            <person name="Bruemmer F."/>
            <person name="Labrenz M."/>
            <person name="Spormann A.M."/>
            <person name="Op den Camp H."/>
            <person name="Overmann J."/>
            <person name="Amann R."/>
            <person name="Jetten M.S.M."/>
            <person name="Mascher T."/>
            <person name="Medema M.H."/>
            <person name="Devos D.P."/>
            <person name="Kaster A.-K."/>
            <person name="Ovreas L."/>
            <person name="Rohde M."/>
            <person name="Galperin M.Y."/>
            <person name="Jogler C."/>
        </authorList>
    </citation>
    <scope>NUCLEOTIDE SEQUENCE [LARGE SCALE GENOMIC DNA]</scope>
    <source>
        <strain evidence="5 6">K23_9</strain>
    </source>
</reference>
<feature type="region of interest" description="Disordered" evidence="4">
    <location>
        <begin position="459"/>
        <end position="512"/>
    </location>
</feature>
<evidence type="ECO:0000256" key="3">
    <source>
        <dbReference type="SAM" id="Coils"/>
    </source>
</evidence>
<dbReference type="InterPro" id="IPR010131">
    <property type="entry name" value="MdtP/NodT-like"/>
</dbReference>
<evidence type="ECO:0000256" key="1">
    <source>
        <dbReference type="ARBA" id="ARBA00007613"/>
    </source>
</evidence>
<sequence length="546" mass="60678">MKRRPLFRTVTTRLLAAWLLLALVGCAGRETIGNLATPAASGFSESGDEEPPNRWWETFDDADLNAQINVALDGNYTLAVAMERLRAAKALTRREASDLLPDLDGFTETFNSFGPGDDAKSFEWGLEASYQVDLWGQIESRVDAERIRASATQADYHAVALTLSAEIARNWFSLIESYAQLELLDDQIETNQTGQKLQEARFALGLIRSADVLRQRQLVESTLEQVAVVQSRIELLEHELAVLQGRMPQDANYDTGSQLPDLHAMPATGLPSELLQRRPDVRREYLAFVAADRDVASAISAQYPRISLSASLSNVTEHPEDLFRDWFVSIGSQLVAPLFDGGQRRAEVERTAAVVRQRFNEYGETMLIAFREVEDALARERNQRVRLEHLQAQVELAQQSSDQLREQYLIGDTDYLSVLTAITAQQRLQRETLSAQLELILIRISLHLSLAGDFDSCPTDFGTQDSGDPNFGLTESDSTDEMPLAPHPDAQDTDAQDTDAQDTSYRDAAMIDLDNAQADAEADADVAILDRDLEIDSGNAENNTNE</sequence>
<keyword evidence="2" id="KW-0449">Lipoprotein</keyword>
<dbReference type="Gene3D" id="2.20.200.10">
    <property type="entry name" value="Outer membrane efflux proteins (OEP)"/>
    <property type="match status" value="1"/>
</dbReference>
<dbReference type="Gene3D" id="1.20.1600.10">
    <property type="entry name" value="Outer membrane efflux proteins (OEP)"/>
    <property type="match status" value="1"/>
</dbReference>
<organism evidence="5 6">
    <name type="scientific">Stieleria marina</name>
    <dbReference type="NCBI Taxonomy" id="1930275"/>
    <lineage>
        <taxon>Bacteria</taxon>
        <taxon>Pseudomonadati</taxon>
        <taxon>Planctomycetota</taxon>
        <taxon>Planctomycetia</taxon>
        <taxon>Pirellulales</taxon>
        <taxon>Pirellulaceae</taxon>
        <taxon>Stieleria</taxon>
    </lineage>
</organism>
<dbReference type="AlphaFoldDB" id="A0A517NXA7"/>
<evidence type="ECO:0000256" key="2">
    <source>
        <dbReference type="RuleBase" id="RU362097"/>
    </source>
</evidence>
<dbReference type="Pfam" id="PF02321">
    <property type="entry name" value="OEP"/>
    <property type="match status" value="2"/>
</dbReference>
<evidence type="ECO:0000313" key="6">
    <source>
        <dbReference type="Proteomes" id="UP000319817"/>
    </source>
</evidence>
<keyword evidence="6" id="KW-1185">Reference proteome</keyword>
<keyword evidence="2" id="KW-0564">Palmitate</keyword>
<feature type="coiled-coil region" evidence="3">
    <location>
        <begin position="370"/>
        <end position="407"/>
    </location>
</feature>
<dbReference type="PANTHER" id="PTHR30203">
    <property type="entry name" value="OUTER MEMBRANE CATION EFFLUX PROTEIN"/>
    <property type="match status" value="1"/>
</dbReference>
<proteinExistence type="inferred from homology"/>
<keyword evidence="2" id="KW-1134">Transmembrane beta strand</keyword>
<evidence type="ECO:0000256" key="4">
    <source>
        <dbReference type="SAM" id="MobiDB-lite"/>
    </source>
</evidence>
<dbReference type="NCBIfam" id="TIGR01845">
    <property type="entry name" value="outer_NodT"/>
    <property type="match status" value="1"/>
</dbReference>
<dbReference type="SUPFAM" id="SSF56954">
    <property type="entry name" value="Outer membrane efflux proteins (OEP)"/>
    <property type="match status" value="1"/>
</dbReference>
<dbReference type="OrthoDB" id="9770517at2"/>
<dbReference type="GO" id="GO:0005886">
    <property type="term" value="C:plasma membrane"/>
    <property type="evidence" value="ECO:0007669"/>
    <property type="project" value="UniProtKB-SubCell"/>
</dbReference>
<dbReference type="PANTHER" id="PTHR30203:SF33">
    <property type="entry name" value="BLR4455 PROTEIN"/>
    <property type="match status" value="1"/>
</dbReference>
<keyword evidence="2" id="KW-0472">Membrane</keyword>
<name>A0A517NXA7_9BACT</name>
<evidence type="ECO:0000313" key="5">
    <source>
        <dbReference type="EMBL" id="QDT11775.1"/>
    </source>
</evidence>
<dbReference type="Proteomes" id="UP000319817">
    <property type="component" value="Chromosome"/>
</dbReference>
<dbReference type="EMBL" id="CP036526">
    <property type="protein sequence ID" value="QDT11775.1"/>
    <property type="molecule type" value="Genomic_DNA"/>
</dbReference>
<dbReference type="RefSeq" id="WP_145419555.1">
    <property type="nucleotide sequence ID" value="NZ_CP036526.1"/>
</dbReference>
<dbReference type="InterPro" id="IPR003423">
    <property type="entry name" value="OMP_efflux"/>
</dbReference>
<dbReference type="PROSITE" id="PS51257">
    <property type="entry name" value="PROKAR_LIPOPROTEIN"/>
    <property type="match status" value="1"/>
</dbReference>
<protein>
    <submittedName>
        <fullName evidence="5">Toluene efflux pump outer membrane protein TtgI</fullName>
    </submittedName>
</protein>
<comment type="subcellular location">
    <subcellularLocation>
        <location evidence="2">Cell membrane</location>
        <topology evidence="2">Lipid-anchor</topology>
    </subcellularLocation>
</comment>
<comment type="similarity">
    <text evidence="1 2">Belongs to the outer membrane factor (OMF) (TC 1.B.17) family.</text>
</comment>
<dbReference type="GO" id="GO:0015562">
    <property type="term" value="F:efflux transmembrane transporter activity"/>
    <property type="evidence" value="ECO:0007669"/>
    <property type="project" value="InterPro"/>
</dbReference>
<gene>
    <name evidence="5" type="primary">ttgI_3</name>
    <name evidence="5" type="ORF">K239x_37750</name>
</gene>